<sequence>MLSSVAWGAVSESSEHAESDGSDSEEEAAWWDYVEEPPLQRPVRWTVTGELTLRVPRDGAVKITATDPEDLLNALSAMTMADRAHAETASFAAWWRDFATAPSDAPLPCSRALARLAAGYSMMAMACLLGAIALTLVAWDFSCRTEEESEHWLDSGSESESDDDLECAAKEAKMYTAAPIAAVLNASAALYQDGSLYEFNPLVATKSDDDDRDGDTQT</sequence>
<evidence type="ECO:0000256" key="1">
    <source>
        <dbReference type="SAM" id="MobiDB-lite"/>
    </source>
</evidence>
<dbReference type="AlphaFoldDB" id="A0A7S3FAD8"/>
<accession>A0A7S3FAD8</accession>
<keyword evidence="2" id="KW-0472">Membrane</keyword>
<keyword evidence="2" id="KW-0812">Transmembrane</keyword>
<feature type="transmembrane region" description="Helical" evidence="2">
    <location>
        <begin position="120"/>
        <end position="139"/>
    </location>
</feature>
<evidence type="ECO:0000256" key="2">
    <source>
        <dbReference type="SAM" id="Phobius"/>
    </source>
</evidence>
<name>A0A7S3FAD8_9VIRI</name>
<dbReference type="EMBL" id="HBHY01009229">
    <property type="protein sequence ID" value="CAE0136495.1"/>
    <property type="molecule type" value="Transcribed_RNA"/>
</dbReference>
<evidence type="ECO:0000313" key="3">
    <source>
        <dbReference type="EMBL" id="CAE0136495.1"/>
    </source>
</evidence>
<organism evidence="3">
    <name type="scientific">Prasinoderma singulare</name>
    <dbReference type="NCBI Taxonomy" id="676789"/>
    <lineage>
        <taxon>Eukaryota</taxon>
        <taxon>Viridiplantae</taxon>
        <taxon>Prasinodermophyta</taxon>
        <taxon>Prasinodermophyceae</taxon>
        <taxon>Prasinodermales</taxon>
        <taxon>Prasinodermaceae</taxon>
        <taxon>Prasinoderma</taxon>
    </lineage>
</organism>
<reference evidence="3" key="1">
    <citation type="submission" date="2021-01" db="EMBL/GenBank/DDBJ databases">
        <authorList>
            <person name="Corre E."/>
            <person name="Pelletier E."/>
            <person name="Niang G."/>
            <person name="Scheremetjew M."/>
            <person name="Finn R."/>
            <person name="Kale V."/>
            <person name="Holt S."/>
            <person name="Cochrane G."/>
            <person name="Meng A."/>
            <person name="Brown T."/>
            <person name="Cohen L."/>
        </authorList>
    </citation>
    <scope>NUCLEOTIDE SEQUENCE</scope>
    <source>
        <strain evidence="3">RCC927</strain>
    </source>
</reference>
<feature type="region of interest" description="Disordered" evidence="1">
    <location>
        <begin position="1"/>
        <end position="27"/>
    </location>
</feature>
<protein>
    <submittedName>
        <fullName evidence="3">Uncharacterized protein</fullName>
    </submittedName>
</protein>
<gene>
    <name evidence="3" type="ORF">PSIN1315_LOCUS5931</name>
</gene>
<proteinExistence type="predicted"/>
<keyword evidence="2" id="KW-1133">Transmembrane helix</keyword>